<dbReference type="EMBL" id="CP157199">
    <property type="protein sequence ID" value="XBG61013.1"/>
    <property type="molecule type" value="Genomic_DNA"/>
</dbReference>
<proteinExistence type="predicted"/>
<gene>
    <name evidence="1" type="ORF">ABGB03_14215</name>
</gene>
<accession>A0AAU7BSB0</accession>
<dbReference type="AlphaFoldDB" id="A0AAU7BSB0"/>
<name>A0AAU7BSB0_9FLAO</name>
<dbReference type="RefSeq" id="WP_347923239.1">
    <property type="nucleotide sequence ID" value="NZ_CP157199.1"/>
</dbReference>
<reference evidence="1" key="1">
    <citation type="submission" date="2024-05" db="EMBL/GenBank/DDBJ databases">
        <title>Pontimicrobium maritimus sp. nov., isolated form sea water.</title>
        <authorList>
            <person name="Muhammad N."/>
            <person name="Vuong T.Q."/>
            <person name="Han H.L."/>
            <person name="Kim S.-G."/>
        </authorList>
    </citation>
    <scope>NUCLEOTIDE SEQUENCE</scope>
    <source>
        <strain evidence="1">SW4</strain>
    </source>
</reference>
<sequence length="168" mass="19171">MLLLVCGSISFAQNKSELKAQALKDAKTTSQATLKFDFETVLKHTYPGVVTLMGGQEKAINLLESTFNSMAQEGFVFEKAEIINVSDIVYEQDQYRCYVESYNQMTMNNLRIKSKAYLLGIYNANLKYWYFIEAKQVKNSALMAQVFPDFITALVIPDNEMTQEKIED</sequence>
<protein>
    <recommendedName>
        <fullName evidence="2">Nuclear transport factor 2 family protein</fullName>
    </recommendedName>
</protein>
<evidence type="ECO:0008006" key="2">
    <source>
        <dbReference type="Google" id="ProtNLM"/>
    </source>
</evidence>
<evidence type="ECO:0000313" key="1">
    <source>
        <dbReference type="EMBL" id="XBG61013.1"/>
    </source>
</evidence>
<organism evidence="1">
    <name type="scientific">Pontimicrobium sp. SW4</name>
    <dbReference type="NCBI Taxonomy" id="3153519"/>
    <lineage>
        <taxon>Bacteria</taxon>
        <taxon>Pseudomonadati</taxon>
        <taxon>Bacteroidota</taxon>
        <taxon>Flavobacteriia</taxon>
        <taxon>Flavobacteriales</taxon>
        <taxon>Flavobacteriaceae</taxon>
        <taxon>Pontimicrobium</taxon>
    </lineage>
</organism>